<sequence length="58" mass="6839">MFIKESKTPFEIRNEIYQQLVVQAQQNLQQDRVLQDFMQQFDAQITLDSVRPTGKTGH</sequence>
<dbReference type="GO" id="GO:0003887">
    <property type="term" value="F:DNA-directed DNA polymerase activity"/>
    <property type="evidence" value="ECO:0007669"/>
    <property type="project" value="InterPro"/>
</dbReference>
<evidence type="ECO:0000313" key="2">
    <source>
        <dbReference type="EMBL" id="MBF4103125.1"/>
    </source>
</evidence>
<accession>A0A930UXC5</accession>
<name>A0A930UXC5_9PAST</name>
<gene>
    <name evidence="2" type="ORF">INT80_14725</name>
</gene>
<feature type="domain" description="DNA polymerase III tau subunit" evidence="1">
    <location>
        <begin position="5"/>
        <end position="50"/>
    </location>
</feature>
<dbReference type="EMBL" id="JADION010000055">
    <property type="protein sequence ID" value="MBF4103125.1"/>
    <property type="molecule type" value="Genomic_DNA"/>
</dbReference>
<organism evidence="2">
    <name type="scientific">Gallibacterium anatis</name>
    <dbReference type="NCBI Taxonomy" id="750"/>
    <lineage>
        <taxon>Bacteria</taxon>
        <taxon>Pseudomonadati</taxon>
        <taxon>Pseudomonadota</taxon>
        <taxon>Gammaproteobacteria</taxon>
        <taxon>Pasteurellales</taxon>
        <taxon>Pasteurellaceae</taxon>
        <taxon>Gallibacterium</taxon>
    </lineage>
</organism>
<proteinExistence type="predicted"/>
<evidence type="ECO:0000259" key="1">
    <source>
        <dbReference type="Pfam" id="PF12170"/>
    </source>
</evidence>
<dbReference type="Pfam" id="PF12170">
    <property type="entry name" value="DNA_pol3_tau_5"/>
    <property type="match status" value="1"/>
</dbReference>
<dbReference type="AlphaFoldDB" id="A0A930UXC5"/>
<protein>
    <recommendedName>
        <fullName evidence="1">DNA polymerase III tau subunit domain-containing protein</fullName>
    </recommendedName>
</protein>
<comment type="caution">
    <text evidence="2">The sequence shown here is derived from an EMBL/GenBank/DDBJ whole genome shotgun (WGS) entry which is preliminary data.</text>
</comment>
<reference evidence="2" key="1">
    <citation type="submission" date="2020-11" db="EMBL/GenBank/DDBJ databases">
        <title>Gallibacterium anatis 1637, full genome, WGS.</title>
        <authorList>
            <person name="Laishevtcev A.I."/>
            <person name="Yakimova E.A."/>
            <person name="Petkovich D."/>
            <person name="Stepanova T.V."/>
            <person name="Kalendr R.S."/>
            <person name="Rubalsky E.O."/>
            <person name="Zulkarneev E.R."/>
            <person name="Aleshkin A.V."/>
        </authorList>
    </citation>
    <scope>NUCLEOTIDE SEQUENCE</scope>
    <source>
        <strain evidence="2">1637</strain>
    </source>
</reference>
<dbReference type="InterPro" id="IPR021029">
    <property type="entry name" value="DNA_pol_III_tau_dom-5"/>
</dbReference>